<organism evidence="5 6">
    <name type="scientific">Pythium oligandrum</name>
    <name type="common">Mycoparasitic fungus</name>
    <dbReference type="NCBI Taxonomy" id="41045"/>
    <lineage>
        <taxon>Eukaryota</taxon>
        <taxon>Sar</taxon>
        <taxon>Stramenopiles</taxon>
        <taxon>Oomycota</taxon>
        <taxon>Peronosporomycetes</taxon>
        <taxon>Pythiales</taxon>
        <taxon>Pythiaceae</taxon>
        <taxon>Pythium</taxon>
    </lineage>
</organism>
<dbReference type="Proteomes" id="UP000794436">
    <property type="component" value="Unassembled WGS sequence"/>
</dbReference>
<feature type="signal peptide" evidence="4">
    <location>
        <begin position="1"/>
        <end position="19"/>
    </location>
</feature>
<dbReference type="GO" id="GO:0016787">
    <property type="term" value="F:hydrolase activity"/>
    <property type="evidence" value="ECO:0007669"/>
    <property type="project" value="UniProtKB-KW"/>
</dbReference>
<reference evidence="5" key="1">
    <citation type="submission" date="2019-03" db="EMBL/GenBank/DDBJ databases">
        <title>Long read genome sequence of the mycoparasitic Pythium oligandrum ATCC 38472 isolated from sugarbeet rhizosphere.</title>
        <authorList>
            <person name="Gaulin E."/>
        </authorList>
    </citation>
    <scope>NUCLEOTIDE SEQUENCE</scope>
    <source>
        <strain evidence="5">ATCC 38472_TT</strain>
    </source>
</reference>
<dbReference type="PANTHER" id="PTHR43248">
    <property type="entry name" value="2-SUCCINYL-6-HYDROXY-2,4-CYCLOHEXADIENE-1-CARBOXYLATE SYNTHASE"/>
    <property type="match status" value="1"/>
</dbReference>
<keyword evidence="2" id="KW-0378">Hydrolase</keyword>
<evidence type="ECO:0000313" key="6">
    <source>
        <dbReference type="Proteomes" id="UP000794436"/>
    </source>
</evidence>
<dbReference type="SUPFAM" id="SSF53474">
    <property type="entry name" value="alpha/beta-Hydrolases"/>
    <property type="match status" value="1"/>
</dbReference>
<evidence type="ECO:0000256" key="1">
    <source>
        <dbReference type="ARBA" id="ARBA00010088"/>
    </source>
</evidence>
<evidence type="ECO:0000313" key="5">
    <source>
        <dbReference type="EMBL" id="TMW54977.1"/>
    </source>
</evidence>
<evidence type="ECO:0000256" key="3">
    <source>
        <dbReference type="SAM" id="MobiDB-lite"/>
    </source>
</evidence>
<dbReference type="Gene3D" id="3.40.50.1820">
    <property type="entry name" value="alpha/beta hydrolase"/>
    <property type="match status" value="1"/>
</dbReference>
<comment type="similarity">
    <text evidence="1">Belongs to the peptidase S33 family.</text>
</comment>
<sequence>MRVHTPLACALSAFVAVAAQEPVTRSSGSEGLSINGWYPCGFSNPTPFRLDESSSLDIDEKLPFECAEVRVPLCYEGICDSDSEIDVFVKRMVAMEDVGVGTSVWMLQGGPGASSAGMEYPMMDVYTRLNGTVSVYTMDHRGTGRSALLKCEAAEGYSAGSPGGVGIDFSEVANCVKDVLYQIEGQTAAFSVTSAAKDVELLTRELNEEDDVFVYGASYGTYLTERVMHLAPANIKGYIVDGVVSEALSSFARFGSNREEPGRFFGELCDNGTVCRTKYGNDVPADQKMYDAWLATYQKLDEAKVGENTCADMLRGINEDVTPSDLLRIMFASDVSVSNPWSRDTIPAVFQMLRRCNETDVRIFRSILDLPQGSSYNDKLNHMDETIQSFDAVNSNSDLLMFLIKSSELWTYPSPTWEDEKELDDKGVFTLSMEEDYSWHCVLSGNWSDPTCPALSYYGQQQLPPVDYSSIELASFTYKPDQYYRKHARIPDGASVMVMNGKLDFQTIHLWAVDQYENMEGDNKMLVEFENGPHCPGYSPTTAEDDTNCGARIIASYIAGGGDVVKTDTSCMAELPAINFESDDRLNYFAETTGGSMEDASQVGVEVGDESNEGDVESGSNRVEATHKLKHKHKHMKRTTKHPRRRVV</sequence>
<protein>
    <recommendedName>
        <fullName evidence="7">AB hydrolase-1 domain-containing protein</fullName>
    </recommendedName>
</protein>
<name>A0A8K1FCY4_PYTOL</name>
<gene>
    <name evidence="5" type="ORF">Poli38472_014748</name>
</gene>
<keyword evidence="4" id="KW-0732">Signal</keyword>
<dbReference type="OrthoDB" id="427735at2759"/>
<comment type="caution">
    <text evidence="5">The sequence shown here is derived from an EMBL/GenBank/DDBJ whole genome shotgun (WGS) entry which is preliminary data.</text>
</comment>
<dbReference type="PANTHER" id="PTHR43248:SF3">
    <property type="entry name" value="AB HYDROLASE-1 DOMAIN-CONTAINING PROTEIN"/>
    <property type="match status" value="1"/>
</dbReference>
<dbReference type="InterPro" id="IPR051601">
    <property type="entry name" value="Serine_prot/Carboxylest_S33"/>
</dbReference>
<dbReference type="EMBL" id="SPLM01000151">
    <property type="protein sequence ID" value="TMW54977.1"/>
    <property type="molecule type" value="Genomic_DNA"/>
</dbReference>
<evidence type="ECO:0000256" key="2">
    <source>
        <dbReference type="ARBA" id="ARBA00022801"/>
    </source>
</evidence>
<accession>A0A8K1FCY4</accession>
<proteinExistence type="inferred from homology"/>
<keyword evidence="6" id="KW-1185">Reference proteome</keyword>
<evidence type="ECO:0000256" key="4">
    <source>
        <dbReference type="SAM" id="SignalP"/>
    </source>
</evidence>
<feature type="chain" id="PRO_5035451415" description="AB hydrolase-1 domain-containing protein" evidence="4">
    <location>
        <begin position="20"/>
        <end position="648"/>
    </location>
</feature>
<dbReference type="InterPro" id="IPR029058">
    <property type="entry name" value="AB_hydrolase_fold"/>
</dbReference>
<feature type="region of interest" description="Disordered" evidence="3">
    <location>
        <begin position="628"/>
        <end position="648"/>
    </location>
</feature>
<evidence type="ECO:0008006" key="7">
    <source>
        <dbReference type="Google" id="ProtNLM"/>
    </source>
</evidence>
<dbReference type="AlphaFoldDB" id="A0A8K1FCY4"/>